<reference evidence="1 2" key="1">
    <citation type="journal article" date="2016" name="Nat. Commun.">
        <title>Thousands of microbial genomes shed light on interconnected biogeochemical processes in an aquifer system.</title>
        <authorList>
            <person name="Anantharaman K."/>
            <person name="Brown C.T."/>
            <person name="Hug L.A."/>
            <person name="Sharon I."/>
            <person name="Castelle C.J."/>
            <person name="Probst A.J."/>
            <person name="Thomas B.C."/>
            <person name="Singh A."/>
            <person name="Wilkins M.J."/>
            <person name="Karaoz U."/>
            <person name="Brodie E.L."/>
            <person name="Williams K.H."/>
            <person name="Hubbard S.S."/>
            <person name="Banfield J.F."/>
        </authorList>
    </citation>
    <scope>NUCLEOTIDE SEQUENCE [LARGE SCALE GENOMIC DNA]</scope>
</reference>
<proteinExistence type="predicted"/>
<evidence type="ECO:0008006" key="3">
    <source>
        <dbReference type="Google" id="ProtNLM"/>
    </source>
</evidence>
<name>A0A1G2SFD6_9BACT</name>
<organism evidence="1 2">
    <name type="scientific">Candidatus Yonathbacteria bacterium RIFCSPLOWO2_01_FULL_47_33b</name>
    <dbReference type="NCBI Taxonomy" id="1802727"/>
    <lineage>
        <taxon>Bacteria</taxon>
        <taxon>Candidatus Yonathiibacteriota</taxon>
    </lineage>
</organism>
<protein>
    <recommendedName>
        <fullName evidence="3">PD(D/E)XK endonuclease domain-containing protein</fullName>
    </recommendedName>
</protein>
<gene>
    <name evidence="1" type="ORF">A2937_03710</name>
</gene>
<comment type="caution">
    <text evidence="1">The sequence shown here is derived from an EMBL/GenBank/DDBJ whole genome shotgun (WGS) entry which is preliminary data.</text>
</comment>
<evidence type="ECO:0000313" key="1">
    <source>
        <dbReference type="EMBL" id="OHA83402.1"/>
    </source>
</evidence>
<accession>A0A1G2SFD6</accession>
<sequence length="131" mass="15313">MDAVSKALKDITLARGRKAEDKFFEAMRTSASADMPRWFRSVRRPTFKEDRYEGKDAVIETTDVGKLFLQIKSSKAGETHFKKSRHSRRNKFISVIVILERDTLEDVRIKARVALSQLRQEILNKRNITEW</sequence>
<dbReference type="EMBL" id="MHUW01000017">
    <property type="protein sequence ID" value="OHA83402.1"/>
    <property type="molecule type" value="Genomic_DNA"/>
</dbReference>
<dbReference type="Proteomes" id="UP000177987">
    <property type="component" value="Unassembled WGS sequence"/>
</dbReference>
<dbReference type="AlphaFoldDB" id="A0A1G2SFD6"/>
<evidence type="ECO:0000313" key="2">
    <source>
        <dbReference type="Proteomes" id="UP000177987"/>
    </source>
</evidence>